<evidence type="ECO:0000313" key="2">
    <source>
        <dbReference type="EMBL" id="KAJ7012456.1"/>
    </source>
</evidence>
<keyword evidence="3" id="KW-1185">Reference proteome</keyword>
<dbReference type="Proteomes" id="UP001164929">
    <property type="component" value="Chromosome 1"/>
</dbReference>
<organism evidence="2 3">
    <name type="scientific">Populus alba x Populus x berolinensis</name>
    <dbReference type="NCBI Taxonomy" id="444605"/>
    <lineage>
        <taxon>Eukaryota</taxon>
        <taxon>Viridiplantae</taxon>
        <taxon>Streptophyta</taxon>
        <taxon>Embryophyta</taxon>
        <taxon>Tracheophyta</taxon>
        <taxon>Spermatophyta</taxon>
        <taxon>Magnoliopsida</taxon>
        <taxon>eudicotyledons</taxon>
        <taxon>Gunneridae</taxon>
        <taxon>Pentapetalae</taxon>
        <taxon>rosids</taxon>
        <taxon>fabids</taxon>
        <taxon>Malpighiales</taxon>
        <taxon>Salicaceae</taxon>
        <taxon>Saliceae</taxon>
        <taxon>Populus</taxon>
    </lineage>
</organism>
<sequence length="27" mass="2893">MDGMMTSTGSPSHNSSLRVPLIDMSKL</sequence>
<evidence type="ECO:0000313" key="3">
    <source>
        <dbReference type="Proteomes" id="UP001164929"/>
    </source>
</evidence>
<feature type="region of interest" description="Disordered" evidence="1">
    <location>
        <begin position="1"/>
        <end position="27"/>
    </location>
</feature>
<feature type="compositionally biased region" description="Polar residues" evidence="1">
    <location>
        <begin position="1"/>
        <end position="17"/>
    </location>
</feature>
<comment type="caution">
    <text evidence="2">The sequence shown here is derived from an EMBL/GenBank/DDBJ whole genome shotgun (WGS) entry which is preliminary data.</text>
</comment>
<accession>A0AAD6WHY0</accession>
<proteinExistence type="predicted"/>
<reference evidence="2 3" key="1">
    <citation type="journal article" date="2023" name="Mol. Ecol. Resour.">
        <title>Chromosome-level genome assembly of a triploid poplar Populus alba 'Berolinensis'.</title>
        <authorList>
            <person name="Chen S."/>
            <person name="Yu Y."/>
            <person name="Wang X."/>
            <person name="Wang S."/>
            <person name="Zhang T."/>
            <person name="Zhou Y."/>
            <person name="He R."/>
            <person name="Meng N."/>
            <person name="Wang Y."/>
            <person name="Liu W."/>
            <person name="Liu Z."/>
            <person name="Liu J."/>
            <person name="Guo Q."/>
            <person name="Huang H."/>
            <person name="Sederoff R.R."/>
            <person name="Wang G."/>
            <person name="Qu G."/>
            <person name="Chen S."/>
        </authorList>
    </citation>
    <scope>NUCLEOTIDE SEQUENCE [LARGE SCALE GENOMIC DNA]</scope>
    <source>
        <strain evidence="2">SC-2020</strain>
    </source>
</reference>
<name>A0AAD6WHY0_9ROSI</name>
<evidence type="ECO:0000256" key="1">
    <source>
        <dbReference type="SAM" id="MobiDB-lite"/>
    </source>
</evidence>
<dbReference type="AlphaFoldDB" id="A0AAD6WHY0"/>
<dbReference type="EMBL" id="JAQIZT010000001">
    <property type="protein sequence ID" value="KAJ7012456.1"/>
    <property type="molecule type" value="Genomic_DNA"/>
</dbReference>
<gene>
    <name evidence="2" type="ORF">NC653_002493</name>
</gene>
<protein>
    <submittedName>
        <fullName evidence="2">Uncharacterized protein</fullName>
    </submittedName>
</protein>